<comment type="caution">
    <text evidence="1">The sequence shown here is derived from an EMBL/GenBank/DDBJ whole genome shotgun (WGS) entry which is preliminary data.</text>
</comment>
<gene>
    <name evidence="1" type="ORF">FY528_19000</name>
</gene>
<dbReference type="Proteomes" id="UP000322791">
    <property type="component" value="Unassembled WGS sequence"/>
</dbReference>
<sequence>MEIHPELVTIRRQMRQLFHERAELGTLDTLRQQWQQTLKALQQQALEPQVALRVANSLTQLAALEQPASVFWSSQARRQQLENALIRAVQEL</sequence>
<organism evidence="1 2">
    <name type="scientific">Hymenobacter lutimineralis</name>
    <dbReference type="NCBI Taxonomy" id="2606448"/>
    <lineage>
        <taxon>Bacteria</taxon>
        <taxon>Pseudomonadati</taxon>
        <taxon>Bacteroidota</taxon>
        <taxon>Cytophagia</taxon>
        <taxon>Cytophagales</taxon>
        <taxon>Hymenobacteraceae</taxon>
        <taxon>Hymenobacter</taxon>
    </lineage>
</organism>
<dbReference type="EMBL" id="VTHL01000027">
    <property type="protein sequence ID" value="TYZ06225.1"/>
    <property type="molecule type" value="Genomic_DNA"/>
</dbReference>
<keyword evidence="2" id="KW-1185">Reference proteome</keyword>
<name>A0A5D6UTF4_9BACT</name>
<accession>A0A5D6UTF4</accession>
<proteinExistence type="predicted"/>
<dbReference type="RefSeq" id="WP_149072612.1">
    <property type="nucleotide sequence ID" value="NZ_VTHL01000027.1"/>
</dbReference>
<evidence type="ECO:0000313" key="1">
    <source>
        <dbReference type="EMBL" id="TYZ06225.1"/>
    </source>
</evidence>
<reference evidence="1 2" key="1">
    <citation type="submission" date="2019-08" db="EMBL/GenBank/DDBJ databases">
        <authorList>
            <person name="Seo M.-J."/>
        </authorList>
    </citation>
    <scope>NUCLEOTIDE SEQUENCE [LARGE SCALE GENOMIC DNA]</scope>
    <source>
        <strain evidence="1 2">KIGAM108</strain>
    </source>
</reference>
<protein>
    <submittedName>
        <fullName evidence="1">Uncharacterized protein</fullName>
    </submittedName>
</protein>
<dbReference type="AlphaFoldDB" id="A0A5D6UTF4"/>
<evidence type="ECO:0000313" key="2">
    <source>
        <dbReference type="Proteomes" id="UP000322791"/>
    </source>
</evidence>